<name>A0ABM5NTU3_9CLOT</name>
<feature type="compositionally biased region" description="Low complexity" evidence="1">
    <location>
        <begin position="395"/>
        <end position="410"/>
    </location>
</feature>
<keyword evidence="2" id="KW-0732">Signal</keyword>
<keyword evidence="4" id="KW-1185">Reference proteome</keyword>
<accession>A0ABM5NTU3</accession>
<dbReference type="Proteomes" id="UP000017590">
    <property type="component" value="Chromosome"/>
</dbReference>
<protein>
    <submittedName>
        <fullName evidence="3">Uncharacterized protein</fullName>
    </submittedName>
</protein>
<evidence type="ECO:0000313" key="3">
    <source>
        <dbReference type="EMBL" id="AGY75860.1"/>
    </source>
</evidence>
<feature type="signal peptide" evidence="2">
    <location>
        <begin position="1"/>
        <end position="25"/>
    </location>
</feature>
<proteinExistence type="predicted"/>
<gene>
    <name evidence="3" type="ORF">CAETHG_1639</name>
</gene>
<dbReference type="EMBL" id="CP006763">
    <property type="protein sequence ID" value="AGY75860.1"/>
    <property type="molecule type" value="Genomic_DNA"/>
</dbReference>
<evidence type="ECO:0000256" key="1">
    <source>
        <dbReference type="SAM" id="MobiDB-lite"/>
    </source>
</evidence>
<organism evidence="3 4">
    <name type="scientific">Clostridium autoethanogenum DSM 10061</name>
    <dbReference type="NCBI Taxonomy" id="1341692"/>
    <lineage>
        <taxon>Bacteria</taxon>
        <taxon>Bacillati</taxon>
        <taxon>Bacillota</taxon>
        <taxon>Clostridia</taxon>
        <taxon>Eubacteriales</taxon>
        <taxon>Clostridiaceae</taxon>
        <taxon>Clostridium</taxon>
    </lineage>
</organism>
<sequence length="410" mass="44438">MNKKLVCMSILAGLLVSNTSSIVFAAPASTNTVVTGRTEQNIKTGMIMPTAIQSQVYHNVTKEVTLTGTIIIDGPQLVFTVTDPNGSPIPDSNITVTNVADKTYTYSVKVDPSAFKGNVNYKLSAKTIYKNGKTAGQTHTSAPDQKQNIHVAYVNSFEYSNFTFGAYDRNQNQYPYSYDLIKVWDDGTKTSKGVTGTVSGESSVSILGEDPTYDGGPANVGNQIPPVNIKSFEIKPVVDSNWNWSDNKYNLSFTLIKNLSNGQIEENQEFISIDPSTTYTYTAKDDRSPDYSQDFTFTAPAAPAPVVSDVLVEPSSISSKWTGNDANGGNVQENYTLTYKINGQSFSKYLSTNFTNGTGYSDQNLLYTVAFNGEDVNVSYTLPYIRPASTDINTSNAGSGSNDNNGKGSH</sequence>
<dbReference type="RefSeq" id="WP_023162364.1">
    <property type="nucleotide sequence ID" value="NC_022592.1"/>
</dbReference>
<evidence type="ECO:0000256" key="2">
    <source>
        <dbReference type="SAM" id="SignalP"/>
    </source>
</evidence>
<feature type="region of interest" description="Disordered" evidence="1">
    <location>
        <begin position="391"/>
        <end position="410"/>
    </location>
</feature>
<reference evidence="4" key="1">
    <citation type="journal article" date="2014" name="Biotechnol. Biofuels">
        <title>Comparison of single-molecule sequencing and hybrid approaches for finishing the genome of Clostridium autoethanogenum and analysis of CRISPR systems in industrial relevant Clostridia.</title>
        <authorList>
            <person name="Brown S.D."/>
            <person name="Nagaraju S."/>
            <person name="Utturkar S."/>
            <person name="De Tissera S."/>
            <person name="Segovia S."/>
            <person name="Mitchell W."/>
            <person name="Land M.L."/>
            <person name="Dassanayake A."/>
            <person name="Kopke M."/>
        </authorList>
    </citation>
    <scope>NUCLEOTIDE SEQUENCE [LARGE SCALE GENOMIC DNA]</scope>
    <source>
        <strain evidence="4">DSM 10061</strain>
    </source>
</reference>
<feature type="chain" id="PRO_5046649654" evidence="2">
    <location>
        <begin position="26"/>
        <end position="410"/>
    </location>
</feature>
<evidence type="ECO:0000313" key="4">
    <source>
        <dbReference type="Proteomes" id="UP000017590"/>
    </source>
</evidence>